<feature type="non-terminal residue" evidence="5">
    <location>
        <position position="1"/>
    </location>
</feature>
<evidence type="ECO:0000256" key="2">
    <source>
        <dbReference type="ARBA" id="ARBA00022832"/>
    </source>
</evidence>
<dbReference type="Pfam" id="PF00501">
    <property type="entry name" value="AMP-binding"/>
    <property type="match status" value="1"/>
</dbReference>
<dbReference type="InterPro" id="IPR020845">
    <property type="entry name" value="AMP-binding_CS"/>
</dbReference>
<dbReference type="Proteomes" id="UP000008909">
    <property type="component" value="Unassembled WGS sequence"/>
</dbReference>
<dbReference type="InterPro" id="IPR000873">
    <property type="entry name" value="AMP-dep_synth/lig_dom"/>
</dbReference>
<keyword evidence="1" id="KW-0436">Ligase</keyword>
<dbReference type="InterPro" id="IPR042099">
    <property type="entry name" value="ANL_N_sf"/>
</dbReference>
<dbReference type="Gene3D" id="3.40.50.12780">
    <property type="entry name" value="N-terminal domain of ligase-like"/>
    <property type="match status" value="1"/>
</dbReference>
<dbReference type="PROSITE" id="PS00455">
    <property type="entry name" value="AMP_BINDING"/>
    <property type="match status" value="1"/>
</dbReference>
<dbReference type="GO" id="GO:0004467">
    <property type="term" value="F:long-chain fatty acid-CoA ligase activity"/>
    <property type="evidence" value="ECO:0007669"/>
    <property type="project" value="UniProtKB-EC"/>
</dbReference>
<dbReference type="SUPFAM" id="SSF56801">
    <property type="entry name" value="Acetyl-CoA synthetase-like"/>
    <property type="match status" value="1"/>
</dbReference>
<evidence type="ECO:0000259" key="4">
    <source>
        <dbReference type="Pfam" id="PF00501"/>
    </source>
</evidence>
<evidence type="ECO:0000256" key="3">
    <source>
        <dbReference type="ARBA" id="ARBA00026121"/>
    </source>
</evidence>
<dbReference type="AlphaFoldDB" id="G7YF69"/>
<gene>
    <name evidence="5" type="ORF">CLF_106451</name>
</gene>
<dbReference type="EC" id="6.2.1.3" evidence="3"/>
<protein>
    <recommendedName>
        <fullName evidence="3">long-chain-fatty-acid--CoA ligase</fullName>
        <ecNumber evidence="3">6.2.1.3</ecNumber>
    </recommendedName>
</protein>
<dbReference type="PANTHER" id="PTHR43272:SF107">
    <property type="entry name" value="LONG-CHAIN-FATTY-ACID--COA LIGASE 5"/>
    <property type="match status" value="1"/>
</dbReference>
<keyword evidence="2" id="KW-0276">Fatty acid metabolism</keyword>
<keyword evidence="2" id="KW-0443">Lipid metabolism</keyword>
<evidence type="ECO:0000313" key="5">
    <source>
        <dbReference type="EMBL" id="GAA51602.1"/>
    </source>
</evidence>
<feature type="domain" description="AMP-dependent synthetase/ligase" evidence="4">
    <location>
        <begin position="179"/>
        <end position="501"/>
    </location>
</feature>
<dbReference type="GO" id="GO:0005783">
    <property type="term" value="C:endoplasmic reticulum"/>
    <property type="evidence" value="ECO:0007669"/>
    <property type="project" value="TreeGrafter"/>
</dbReference>
<organism evidence="5 6">
    <name type="scientific">Clonorchis sinensis</name>
    <name type="common">Chinese liver fluke</name>
    <dbReference type="NCBI Taxonomy" id="79923"/>
    <lineage>
        <taxon>Eukaryota</taxon>
        <taxon>Metazoa</taxon>
        <taxon>Spiralia</taxon>
        <taxon>Lophotrochozoa</taxon>
        <taxon>Platyhelminthes</taxon>
        <taxon>Trematoda</taxon>
        <taxon>Digenea</taxon>
        <taxon>Opisthorchiida</taxon>
        <taxon>Opisthorchiata</taxon>
        <taxon>Opisthorchiidae</taxon>
        <taxon>Clonorchis</taxon>
    </lineage>
</organism>
<sequence length="690" mass="77812">VHIFSSSFSYSPIRTLDGSKIHFPHYTYFVREPGVVWKYTYGELFYFTGDQPCFGQRSDFGTAATWSTYRQESDFCYHHRYDLQKGSVKTETRWVYSQLACGYFGWVSVPLYDTLGDKAMDYILNQTCHLRRSSITSHSETKVVSTVSIPDLKVYVFSRSLLDLVKACDKCAFLINRFGDQLYQAEISLVVCDTFELAESILKRGSRYLRYLVVIKISEEDRQKLMKKAKDSVTIFTFAEMMEPNPDDLFLVCYTSGSTGLPKGVMYTHQTFLNAMSTASRIYEIAEISRFGNVHVSFLPLAHIFEQIGMAGSLLYGSQIAFLTTDYTRLLDDYAYYRPTLVGMVPRVLSRMYAAVMEKVNTSKLKARLFERAIKSKLEEQKRGIFKQCGILDSLCFRPIRNRLGGQVRCIVCGGAPLQPEVIRFAKSVFSCPVIEVYGSTESGGMITMVLPTDITGGHAGSVVPDVKIKLIDVPSMGFTVKRDGIGEICAISPAGTPGYYKESEQTKELFDEDGFLRMGDVGRWTENGTLQIVDRCKNIFKLSQGEYVAPEKVEQVYALSPLVLNVYVDGSSLYSYTVAVVVPNFEKIQKLFPELFDELLSGGTKGDSKKYFAEACRQKKLMKLILNDLNKLGAENGLKGFEQVRDLHLSPEPFSIENGLLTPTMKIARPQIRKHFAAQIQALYATGNR</sequence>
<name>G7YF69_CLOSI</name>
<evidence type="ECO:0000313" key="6">
    <source>
        <dbReference type="Proteomes" id="UP000008909"/>
    </source>
</evidence>
<reference key="2">
    <citation type="submission" date="2011-10" db="EMBL/GenBank/DDBJ databases">
        <title>The genome and transcriptome sequence of Clonorchis sinensis provide insights into the carcinogenic liver fluke.</title>
        <authorList>
            <person name="Wang X."/>
            <person name="Huang Y."/>
            <person name="Chen W."/>
            <person name="Liu H."/>
            <person name="Guo L."/>
            <person name="Chen Y."/>
            <person name="Luo F."/>
            <person name="Zhou W."/>
            <person name="Sun J."/>
            <person name="Mao Q."/>
            <person name="Liang P."/>
            <person name="Zhou C."/>
            <person name="Tian Y."/>
            <person name="Men J."/>
            <person name="Lv X."/>
            <person name="Huang L."/>
            <person name="Zhou J."/>
            <person name="Hu Y."/>
            <person name="Li R."/>
            <person name="Zhang F."/>
            <person name="Lei H."/>
            <person name="Li X."/>
            <person name="Hu X."/>
            <person name="Liang C."/>
            <person name="Xu J."/>
            <person name="Wu Z."/>
            <person name="Yu X."/>
        </authorList>
    </citation>
    <scope>NUCLEOTIDE SEQUENCE</scope>
    <source>
        <strain>Henan</strain>
    </source>
</reference>
<dbReference type="EMBL" id="DF143174">
    <property type="protein sequence ID" value="GAA51602.1"/>
    <property type="molecule type" value="Genomic_DNA"/>
</dbReference>
<evidence type="ECO:0000256" key="1">
    <source>
        <dbReference type="ARBA" id="ARBA00022598"/>
    </source>
</evidence>
<dbReference type="GO" id="GO:0016020">
    <property type="term" value="C:membrane"/>
    <property type="evidence" value="ECO:0007669"/>
    <property type="project" value="TreeGrafter"/>
</dbReference>
<reference evidence="5" key="1">
    <citation type="journal article" date="2011" name="Genome Biol.">
        <title>The draft genome of the carcinogenic human liver fluke Clonorchis sinensis.</title>
        <authorList>
            <person name="Wang X."/>
            <person name="Chen W."/>
            <person name="Huang Y."/>
            <person name="Sun J."/>
            <person name="Men J."/>
            <person name="Liu H."/>
            <person name="Luo F."/>
            <person name="Guo L."/>
            <person name="Lv X."/>
            <person name="Deng C."/>
            <person name="Zhou C."/>
            <person name="Fan Y."/>
            <person name="Li X."/>
            <person name="Huang L."/>
            <person name="Hu Y."/>
            <person name="Liang C."/>
            <person name="Hu X."/>
            <person name="Xu J."/>
            <person name="Yu X."/>
        </authorList>
    </citation>
    <scope>NUCLEOTIDE SEQUENCE [LARGE SCALE GENOMIC DNA]</scope>
    <source>
        <strain evidence="5">Henan</strain>
    </source>
</reference>
<accession>G7YF69</accession>
<proteinExistence type="predicted"/>
<keyword evidence="6" id="KW-1185">Reference proteome</keyword>
<dbReference type="PANTHER" id="PTHR43272">
    <property type="entry name" value="LONG-CHAIN-FATTY-ACID--COA LIGASE"/>
    <property type="match status" value="1"/>
</dbReference>